<feature type="region of interest" description="Disordered" evidence="1">
    <location>
        <begin position="266"/>
        <end position="285"/>
    </location>
</feature>
<gene>
    <name evidence="2" type="ORF">SAMN05444170_4530</name>
</gene>
<protein>
    <submittedName>
        <fullName evidence="2">Uncharacterized protein</fullName>
    </submittedName>
</protein>
<accession>A0A1M7UD42</accession>
<evidence type="ECO:0000313" key="3">
    <source>
        <dbReference type="Proteomes" id="UP000184096"/>
    </source>
</evidence>
<feature type="region of interest" description="Disordered" evidence="1">
    <location>
        <begin position="73"/>
        <end position="159"/>
    </location>
</feature>
<organism evidence="2 3">
    <name type="scientific">Bradyrhizobium erythrophlei</name>
    <dbReference type="NCBI Taxonomy" id="1437360"/>
    <lineage>
        <taxon>Bacteria</taxon>
        <taxon>Pseudomonadati</taxon>
        <taxon>Pseudomonadota</taxon>
        <taxon>Alphaproteobacteria</taxon>
        <taxon>Hyphomicrobiales</taxon>
        <taxon>Nitrobacteraceae</taxon>
        <taxon>Bradyrhizobium</taxon>
    </lineage>
</organism>
<dbReference type="OrthoDB" id="8141596at2"/>
<proteinExistence type="predicted"/>
<dbReference type="Proteomes" id="UP000184096">
    <property type="component" value="Chromosome I"/>
</dbReference>
<dbReference type="RefSeq" id="WP_072821177.1">
    <property type="nucleotide sequence ID" value="NZ_LT670849.1"/>
</dbReference>
<dbReference type="AlphaFoldDB" id="A0A1M7UD42"/>
<evidence type="ECO:0000256" key="1">
    <source>
        <dbReference type="SAM" id="MobiDB-lite"/>
    </source>
</evidence>
<reference evidence="3" key="1">
    <citation type="submission" date="2016-11" db="EMBL/GenBank/DDBJ databases">
        <authorList>
            <person name="Varghese N."/>
            <person name="Submissions S."/>
        </authorList>
    </citation>
    <scope>NUCLEOTIDE SEQUENCE [LARGE SCALE GENOMIC DNA]</scope>
    <source>
        <strain evidence="3">GAS401</strain>
    </source>
</reference>
<keyword evidence="3" id="KW-1185">Reference proteome</keyword>
<name>A0A1M7UD42_9BRAD</name>
<sequence length="285" mass="29693">MLPGFRFLFAATMLSMSLLIFGLGAAALLRAAHESFASNSSWRAAPEFPFAQRPDTTTPVLATLRVEPNSFDKANDQTAVTPAPVAQPMPSVEPARSDQVAALRPAEAPPLEPAKPAELPTPASMPGNPPATEAVSSPAAATGIEPTTGADERKMTVATSDTTAVKIEPIESEPIAAPASQPQIDPAGATAETASGAEAAVSVAAMKIATLGGPPVDVTDDASIPLRTVKLPRARPDQAAIKKRVQARRALQRRRLALRAQLMLQQQQANPFAQPQSFPPAAASH</sequence>
<evidence type="ECO:0000313" key="2">
    <source>
        <dbReference type="EMBL" id="SHN80866.1"/>
    </source>
</evidence>
<dbReference type="EMBL" id="LT670849">
    <property type="protein sequence ID" value="SHN80866.1"/>
    <property type="molecule type" value="Genomic_DNA"/>
</dbReference>